<dbReference type="Proteomes" id="UP000062788">
    <property type="component" value="Unassembled WGS sequence"/>
</dbReference>
<evidence type="ECO:0000313" key="2">
    <source>
        <dbReference type="Proteomes" id="UP000062788"/>
    </source>
</evidence>
<dbReference type="AlphaFoldDB" id="A0A118DNJ1"/>
<evidence type="ECO:0000313" key="1">
    <source>
        <dbReference type="EMBL" id="KVE26572.1"/>
    </source>
</evidence>
<comment type="caution">
    <text evidence="1">The sequence shown here is derived from an EMBL/GenBank/DDBJ whole genome shotgun (WGS) entry which is preliminary data.</text>
</comment>
<keyword evidence="2" id="KW-1185">Reference proteome</keyword>
<accession>A0A118DNJ1</accession>
<dbReference type="OrthoDB" id="9025683at2"/>
<gene>
    <name evidence="1" type="ORF">WS67_13155</name>
</gene>
<reference evidence="1 2" key="1">
    <citation type="submission" date="2015-11" db="EMBL/GenBank/DDBJ databases">
        <title>Expanding the genomic diversity of Burkholderia species for the development of highly accurate diagnostics.</title>
        <authorList>
            <person name="Sahl J."/>
            <person name="Keim P."/>
            <person name="Wagner D."/>
        </authorList>
    </citation>
    <scope>NUCLEOTIDE SEQUENCE [LARGE SCALE GENOMIC DNA]</scope>
    <source>
        <strain evidence="1 2">TSV85</strain>
    </source>
</reference>
<protein>
    <submittedName>
        <fullName evidence="1">Uncharacterized protein</fullName>
    </submittedName>
</protein>
<proteinExistence type="predicted"/>
<name>A0A118DNJ1_9BURK</name>
<sequence length="72" mass="7814">MADDRSQRLTTVLADKFSTKLSTDSAALPRFLMRIQNLASKVMFYFNLADDMGAGPVESAGPTLRGRCGADD</sequence>
<dbReference type="EMBL" id="LOWA01000032">
    <property type="protein sequence ID" value="KVE26572.1"/>
    <property type="molecule type" value="Genomic_DNA"/>
</dbReference>
<organism evidence="1 2">
    <name type="scientific">Burkholderia singularis</name>
    <dbReference type="NCBI Taxonomy" id="1503053"/>
    <lineage>
        <taxon>Bacteria</taxon>
        <taxon>Pseudomonadati</taxon>
        <taxon>Pseudomonadota</taxon>
        <taxon>Betaproteobacteria</taxon>
        <taxon>Burkholderiales</taxon>
        <taxon>Burkholderiaceae</taxon>
        <taxon>Burkholderia</taxon>
        <taxon>pseudomallei group</taxon>
    </lineage>
</organism>